<keyword evidence="1" id="KW-1133">Transmembrane helix</keyword>
<reference evidence="2 3" key="1">
    <citation type="submission" date="2017-11" db="EMBL/GenBank/DDBJ databases">
        <title>Complete genome sequence of Sphingomonas sp. Strain Cra20, a psychrotolerant potential plant growth promoting rhizobacteria.</title>
        <authorList>
            <person name="Luo Y."/>
        </authorList>
    </citation>
    <scope>NUCLEOTIDE SEQUENCE [LARGE SCALE GENOMIC DNA]</scope>
    <source>
        <strain evidence="2 3">Cra20</strain>
    </source>
</reference>
<keyword evidence="1" id="KW-0812">Transmembrane</keyword>
<feature type="transmembrane region" description="Helical" evidence="1">
    <location>
        <begin position="57"/>
        <end position="75"/>
    </location>
</feature>
<name>A0A2K8MLF9_9SPHN</name>
<evidence type="ECO:0008006" key="4">
    <source>
        <dbReference type="Google" id="ProtNLM"/>
    </source>
</evidence>
<keyword evidence="3" id="KW-1185">Reference proteome</keyword>
<dbReference type="KEGG" id="sphc:CVN68_15985"/>
<keyword evidence="1" id="KW-0472">Membrane</keyword>
<accession>A0A2K8MLF9</accession>
<dbReference type="Pfam" id="PF06170">
    <property type="entry name" value="DUF983"/>
    <property type="match status" value="1"/>
</dbReference>
<dbReference type="EMBL" id="CP024923">
    <property type="protein sequence ID" value="ATY34675.1"/>
    <property type="molecule type" value="Genomic_DNA"/>
</dbReference>
<protein>
    <recommendedName>
        <fullName evidence="4">DUF983 domain-containing protein</fullName>
    </recommendedName>
</protein>
<evidence type="ECO:0000256" key="1">
    <source>
        <dbReference type="SAM" id="Phobius"/>
    </source>
</evidence>
<gene>
    <name evidence="2" type="ORF">CVN68_15985</name>
</gene>
<dbReference type="Proteomes" id="UP000229081">
    <property type="component" value="Chromosome"/>
</dbReference>
<dbReference type="AlphaFoldDB" id="A0A2K8MLF9"/>
<evidence type="ECO:0000313" key="2">
    <source>
        <dbReference type="EMBL" id="ATY34675.1"/>
    </source>
</evidence>
<proteinExistence type="predicted"/>
<evidence type="ECO:0000313" key="3">
    <source>
        <dbReference type="Proteomes" id="UP000229081"/>
    </source>
</evidence>
<sequence length="127" mass="13734">MSGGGGPKLPPPIHSGLYGCCPRCGAKTLFRNFVAFADICPDCELDYRAFNVGDGPVVFLTLGIGALITALALWVEFSFEPGLLIHVLLWVPLTLLLTVLALRVAKGLLLALEYRHRAREGRIASDE</sequence>
<dbReference type="OrthoDB" id="9799456at2"/>
<organism evidence="2 3">
    <name type="scientific">Sphingomonas psychrotolerans</name>
    <dbReference type="NCBI Taxonomy" id="1327635"/>
    <lineage>
        <taxon>Bacteria</taxon>
        <taxon>Pseudomonadati</taxon>
        <taxon>Pseudomonadota</taxon>
        <taxon>Alphaproteobacteria</taxon>
        <taxon>Sphingomonadales</taxon>
        <taxon>Sphingomonadaceae</taxon>
        <taxon>Sphingomonas</taxon>
    </lineage>
</organism>
<feature type="transmembrane region" description="Helical" evidence="1">
    <location>
        <begin position="87"/>
        <end position="112"/>
    </location>
</feature>
<dbReference type="InterPro" id="IPR009325">
    <property type="entry name" value="DUF983"/>
</dbReference>